<dbReference type="EMBL" id="MN739537">
    <property type="protein sequence ID" value="QHT11742.1"/>
    <property type="molecule type" value="Genomic_DNA"/>
</dbReference>
<protein>
    <submittedName>
        <fullName evidence="1">Uncharacterized protein</fullName>
    </submittedName>
</protein>
<reference evidence="1" key="1">
    <citation type="journal article" date="2020" name="Nature">
        <title>Giant virus diversity and host interactions through global metagenomics.</title>
        <authorList>
            <person name="Schulz F."/>
            <person name="Roux S."/>
            <person name="Paez-Espino D."/>
            <person name="Jungbluth S."/>
            <person name="Walsh D.A."/>
            <person name="Denef V.J."/>
            <person name="McMahon K.D."/>
            <person name="Konstantinidis K.T."/>
            <person name="Eloe-Fadrosh E.A."/>
            <person name="Kyrpides N.C."/>
            <person name="Woyke T."/>
        </authorList>
    </citation>
    <scope>NUCLEOTIDE SEQUENCE</scope>
    <source>
        <strain evidence="1">GVMAG-M-3300023174-116</strain>
    </source>
</reference>
<proteinExistence type="predicted"/>
<organism evidence="1">
    <name type="scientific">viral metagenome</name>
    <dbReference type="NCBI Taxonomy" id="1070528"/>
    <lineage>
        <taxon>unclassified sequences</taxon>
        <taxon>metagenomes</taxon>
        <taxon>organismal metagenomes</taxon>
    </lineage>
</organism>
<name>A0A6C0D5V2_9ZZZZ</name>
<dbReference type="AlphaFoldDB" id="A0A6C0D5V2"/>
<evidence type="ECO:0000313" key="1">
    <source>
        <dbReference type="EMBL" id="QHT11742.1"/>
    </source>
</evidence>
<accession>A0A6C0D5V2</accession>
<sequence>MEKSPKSQKFEESTATYIINAHGVMLTSRFPDNDRLFSPLTKKYHAINIPKNVELYTFANFGNCLAAYEAEADFLCNIHPDKHKLTLRKSINPTFKFSHQDGEANKFPELLFTPERNFPVGFYTGILHCIPEALRKTDSLGKEVIYNISAKNTKDCECSSILLKEQAEAYDCDKKYSNYYKEQLRGYKYNPATNINEDLGVIQPQGNILRSYKYSPATKYNINKCGPILLSEALEVIQTHCNTYYKSNCVIQIYIIACLEEENLLTLVRGFTESYNIAEELVRQGSPKLYTTEELMPKFISTEETSQKACLVSNSPQFCFAKLLPTQAYVSSGEKALDKLLATIVPPPPRPNSPPPRPNSIKPISLDSIRALLLDSSKKEDTKEKKKKIGRMEHYYEAMNHNTFAKVNKQNVVASLSDFKGTPLTKPLYDTHIFMYNAKVFNIKTFKDAFIEFTGVHDDKFTGTIQEREKKREQKYRALSKKKLHSQLLTALQRFNVKYDDDDLYLDKGVITPTPNELDILPKTNEINLALPFNITTTSEHLPANIAEIIYTELLKLIAQEKAKKLGEGRRIKKTLRKKYKKPIGRRRFTHNLKSKKHTKK</sequence>